<dbReference type="SUPFAM" id="SSF54631">
    <property type="entry name" value="CBS-domain pair"/>
    <property type="match status" value="1"/>
</dbReference>
<dbReference type="InterPro" id="IPR000644">
    <property type="entry name" value="CBS_dom"/>
</dbReference>
<keyword evidence="4" id="KW-0677">Repeat</keyword>
<keyword evidence="7" id="KW-1133">Transmembrane helix</keyword>
<comment type="subcellular location">
    <subcellularLocation>
        <location evidence="1">Cell membrane</location>
        <topology evidence="1">Multi-pass membrane protein</topology>
    </subcellularLocation>
</comment>
<proteinExistence type="inferred from homology"/>
<feature type="domain" description="CBS" evidence="8">
    <location>
        <begin position="278"/>
        <end position="335"/>
    </location>
</feature>
<sequence>MEPGSSTPLVLNTIHLSILIVLLFFNILLSLVFSAYKASRDLDIFISMDEKKARKTLAFRLLEIPELIEVLRISSRISSLSLSVLTAVFLVQAYGWSLSAWIWLLIAILFALVIQLMEAAAAGLVSRHPAGWAIRMAGFCRMIYHIHHPLYMLYKIFSPARKNYSQQINEVETHLRDWVENVPENAVLKKEERKMMRSILHFSDTLIREIMIPRVDMTAIDVDSSLDEAARIVLDSGHSRLPVYEDEIDNIIGVLYAKDLLKIYLEQGDDKSTGLRSFLRPPLFVPEAKKAGELLNEMQISGTHMVVVVDEYGGTAGIVSMEDIVEEIVGEIRDEYDESEEQLCNEVGPDQYSFLGRIDLDDVNEYLGTHLTKETADTLAGYLYSKIGKVPAGDESFPVEGWLFRIEELSGNRIRRVFVERAVDNDLEEEEEYGTD</sequence>
<keyword evidence="7" id="KW-0472">Membrane</keyword>
<evidence type="ECO:0000256" key="2">
    <source>
        <dbReference type="ARBA" id="ARBA00006337"/>
    </source>
</evidence>
<keyword evidence="3" id="KW-1003">Cell membrane</keyword>
<keyword evidence="5 6" id="KW-0129">CBS domain</keyword>
<evidence type="ECO:0000313" key="9">
    <source>
        <dbReference type="EMBL" id="GAP39408.1"/>
    </source>
</evidence>
<dbReference type="PANTHER" id="PTHR22777">
    <property type="entry name" value="HEMOLYSIN-RELATED"/>
    <property type="match status" value="1"/>
</dbReference>
<dbReference type="PATRIC" id="fig|1678840.3.peg.410"/>
<dbReference type="Proteomes" id="UP000053370">
    <property type="component" value="Unassembled WGS sequence"/>
</dbReference>
<feature type="transmembrane region" description="Helical" evidence="7">
    <location>
        <begin position="14"/>
        <end position="36"/>
    </location>
</feature>
<dbReference type="GO" id="GO:0050660">
    <property type="term" value="F:flavin adenine dinucleotide binding"/>
    <property type="evidence" value="ECO:0007669"/>
    <property type="project" value="InterPro"/>
</dbReference>
<dbReference type="CDD" id="cd04590">
    <property type="entry name" value="CBS_pair_CorC_HlyC_assoc"/>
    <property type="match status" value="1"/>
</dbReference>
<dbReference type="Pfam" id="PF03471">
    <property type="entry name" value="CorC_HlyC"/>
    <property type="match status" value="1"/>
</dbReference>
<evidence type="ECO:0000256" key="7">
    <source>
        <dbReference type="SAM" id="Phobius"/>
    </source>
</evidence>
<dbReference type="InterPro" id="IPR005170">
    <property type="entry name" value="Transptr-assoc_dom"/>
</dbReference>
<dbReference type="PANTHER" id="PTHR22777:SF32">
    <property type="entry name" value="UPF0053 INNER MEMBRANE PROTEIN YFJD"/>
    <property type="match status" value="1"/>
</dbReference>
<reference evidence="9" key="1">
    <citation type="journal article" date="2015" name="Genome Announc.">
        <title>Draft Genome Sequence of Anaerolineae Strain TC1, a Novel Isolate from a Methanogenic Wastewater Treatment System.</title>
        <authorList>
            <person name="Matsuura N."/>
            <person name="Tourlousse D.M."/>
            <person name="Sun L."/>
            <person name="Toyonaga M."/>
            <person name="Kuroda K."/>
            <person name="Ohashi A."/>
            <person name="Cruz R."/>
            <person name="Yamaguchi T."/>
            <person name="Sekiguchi Y."/>
        </authorList>
    </citation>
    <scope>NUCLEOTIDE SEQUENCE [LARGE SCALE GENOMIC DNA]</scope>
    <source>
        <strain evidence="9">TC1</strain>
    </source>
</reference>
<protein>
    <submittedName>
        <fullName evidence="9">Hemolysin</fullName>
    </submittedName>
</protein>
<dbReference type="Pfam" id="PF00571">
    <property type="entry name" value="CBS"/>
    <property type="match status" value="2"/>
</dbReference>
<evidence type="ECO:0000313" key="10">
    <source>
        <dbReference type="Proteomes" id="UP000053370"/>
    </source>
</evidence>
<evidence type="ECO:0000256" key="3">
    <source>
        <dbReference type="ARBA" id="ARBA00022475"/>
    </source>
</evidence>
<organism evidence="9">
    <name type="scientific">Flexilinea flocculi</name>
    <dbReference type="NCBI Taxonomy" id="1678840"/>
    <lineage>
        <taxon>Bacteria</taxon>
        <taxon>Bacillati</taxon>
        <taxon>Chloroflexota</taxon>
        <taxon>Anaerolineae</taxon>
        <taxon>Anaerolineales</taxon>
        <taxon>Anaerolineaceae</taxon>
        <taxon>Flexilinea</taxon>
    </lineage>
</organism>
<dbReference type="STRING" id="1678840.ATC1_11340"/>
<evidence type="ECO:0000259" key="8">
    <source>
        <dbReference type="PROSITE" id="PS51371"/>
    </source>
</evidence>
<dbReference type="SMART" id="SM01091">
    <property type="entry name" value="CorC_HlyC"/>
    <property type="match status" value="1"/>
</dbReference>
<keyword evidence="7" id="KW-0812">Transmembrane</keyword>
<evidence type="ECO:0000256" key="4">
    <source>
        <dbReference type="ARBA" id="ARBA00022737"/>
    </source>
</evidence>
<dbReference type="SMART" id="SM00116">
    <property type="entry name" value="CBS"/>
    <property type="match status" value="2"/>
</dbReference>
<dbReference type="InterPro" id="IPR044751">
    <property type="entry name" value="Ion_transp-like_CBS"/>
</dbReference>
<evidence type="ECO:0000256" key="1">
    <source>
        <dbReference type="ARBA" id="ARBA00004651"/>
    </source>
</evidence>
<dbReference type="SUPFAM" id="SSF56176">
    <property type="entry name" value="FAD-binding/transporter-associated domain-like"/>
    <property type="match status" value="1"/>
</dbReference>
<dbReference type="EMBL" id="DF968179">
    <property type="protein sequence ID" value="GAP39408.1"/>
    <property type="molecule type" value="Genomic_DNA"/>
</dbReference>
<feature type="transmembrane region" description="Helical" evidence="7">
    <location>
        <begin position="101"/>
        <end position="125"/>
    </location>
</feature>
<feature type="domain" description="CBS" evidence="8">
    <location>
        <begin position="211"/>
        <end position="271"/>
    </location>
</feature>
<dbReference type="FunFam" id="3.10.580.10:FF:000002">
    <property type="entry name" value="Magnesium/cobalt efflux protein CorC"/>
    <property type="match status" value="1"/>
</dbReference>
<evidence type="ECO:0000256" key="5">
    <source>
        <dbReference type="ARBA" id="ARBA00023122"/>
    </source>
</evidence>
<gene>
    <name evidence="9" type="ORF">ATC1_11340</name>
</gene>
<dbReference type="InterPro" id="IPR046342">
    <property type="entry name" value="CBS_dom_sf"/>
</dbReference>
<dbReference type="PROSITE" id="PS51371">
    <property type="entry name" value="CBS"/>
    <property type="match status" value="2"/>
</dbReference>
<name>A0A0K8P9S3_9CHLR</name>
<dbReference type="InterPro" id="IPR036318">
    <property type="entry name" value="FAD-bd_PCMH-like_sf"/>
</dbReference>
<keyword evidence="10" id="KW-1185">Reference proteome</keyword>
<dbReference type="Gene3D" id="3.10.580.10">
    <property type="entry name" value="CBS-domain"/>
    <property type="match status" value="1"/>
</dbReference>
<evidence type="ECO:0000256" key="6">
    <source>
        <dbReference type="PROSITE-ProRule" id="PRU00703"/>
    </source>
</evidence>
<dbReference type="InterPro" id="IPR016169">
    <property type="entry name" value="FAD-bd_PCMH_sub2"/>
</dbReference>
<dbReference type="GO" id="GO:0005886">
    <property type="term" value="C:plasma membrane"/>
    <property type="evidence" value="ECO:0007669"/>
    <property type="project" value="UniProtKB-SubCell"/>
</dbReference>
<dbReference type="AlphaFoldDB" id="A0A0K8P9S3"/>
<comment type="similarity">
    <text evidence="2">Belongs to the UPF0053 family.</text>
</comment>
<dbReference type="Gene3D" id="3.30.465.10">
    <property type="match status" value="1"/>
</dbReference>
<accession>A0A0K8P9S3</accession>